<dbReference type="EMBL" id="JAPZBU010000004">
    <property type="protein sequence ID" value="KAJ5408222.1"/>
    <property type="molecule type" value="Genomic_DNA"/>
</dbReference>
<feature type="compositionally biased region" description="Basic and acidic residues" evidence="1">
    <location>
        <begin position="210"/>
        <end position="222"/>
    </location>
</feature>
<feature type="transmembrane region" description="Helical" evidence="2">
    <location>
        <begin position="166"/>
        <end position="187"/>
    </location>
</feature>
<evidence type="ECO:0000256" key="1">
    <source>
        <dbReference type="SAM" id="MobiDB-lite"/>
    </source>
</evidence>
<evidence type="ECO:0000313" key="3">
    <source>
        <dbReference type="EMBL" id="KAJ5408222.1"/>
    </source>
</evidence>
<dbReference type="CDD" id="cd12087">
    <property type="entry name" value="TM_EGFR-like"/>
    <property type="match status" value="1"/>
</dbReference>
<feature type="compositionally biased region" description="Acidic residues" evidence="1">
    <location>
        <begin position="241"/>
        <end position="251"/>
    </location>
</feature>
<sequence length="251" mass="26975">MSNASLTTIAATTIPERTGTAGGITSFVPLTTVYTANPICGNVFVKYPTPNNHFGLMGWDPSYGEKVDSFYDCNPSIVSRWFTQSTNSGGKAGDCAMAVSSGQILTYASATASSHYHTFTTTMMSQSTVGAIAITGWNVNYVRNVASSTSTSTSTSDNTTSDATSAGIVVGVIAGVSLLAMALFIFIRRRRKQYKETTPEADSSQAMQPEELHGQDLPHEMDQANMVAELSTEHETRYELDGQEDSEEKNK</sequence>
<reference evidence="3" key="2">
    <citation type="journal article" date="2023" name="IMA Fungus">
        <title>Comparative genomic study of the Penicillium genus elucidates a diverse pangenome and 15 lateral gene transfer events.</title>
        <authorList>
            <person name="Petersen C."/>
            <person name="Sorensen T."/>
            <person name="Nielsen M.R."/>
            <person name="Sondergaard T.E."/>
            <person name="Sorensen J.L."/>
            <person name="Fitzpatrick D.A."/>
            <person name="Frisvad J.C."/>
            <person name="Nielsen K.L."/>
        </authorList>
    </citation>
    <scope>NUCLEOTIDE SEQUENCE</scope>
    <source>
        <strain evidence="3">IBT 29677</strain>
    </source>
</reference>
<feature type="region of interest" description="Disordered" evidence="1">
    <location>
        <begin position="196"/>
        <end position="251"/>
    </location>
</feature>
<dbReference type="RefSeq" id="XP_056492537.1">
    <property type="nucleotide sequence ID" value="XM_056626742.1"/>
</dbReference>
<dbReference type="GeneID" id="81365722"/>
<feature type="compositionally biased region" description="Basic and acidic residues" evidence="1">
    <location>
        <begin position="231"/>
        <end position="240"/>
    </location>
</feature>
<proteinExistence type="predicted"/>
<evidence type="ECO:0000256" key="2">
    <source>
        <dbReference type="SAM" id="Phobius"/>
    </source>
</evidence>
<dbReference type="Proteomes" id="UP001147747">
    <property type="component" value="Unassembled WGS sequence"/>
</dbReference>
<dbReference type="AlphaFoldDB" id="A0A9X0BCZ7"/>
<organism evidence="3 4">
    <name type="scientific">Penicillium cosmopolitanum</name>
    <dbReference type="NCBI Taxonomy" id="1131564"/>
    <lineage>
        <taxon>Eukaryota</taxon>
        <taxon>Fungi</taxon>
        <taxon>Dikarya</taxon>
        <taxon>Ascomycota</taxon>
        <taxon>Pezizomycotina</taxon>
        <taxon>Eurotiomycetes</taxon>
        <taxon>Eurotiomycetidae</taxon>
        <taxon>Eurotiales</taxon>
        <taxon>Aspergillaceae</taxon>
        <taxon>Penicillium</taxon>
    </lineage>
</organism>
<name>A0A9X0BCZ7_9EURO</name>
<accession>A0A9X0BCZ7</accession>
<dbReference type="OrthoDB" id="4369169at2759"/>
<evidence type="ECO:0000313" key="4">
    <source>
        <dbReference type="Proteomes" id="UP001147747"/>
    </source>
</evidence>
<keyword evidence="4" id="KW-1185">Reference proteome</keyword>
<keyword evidence="2" id="KW-1133">Transmembrane helix</keyword>
<reference evidence="3" key="1">
    <citation type="submission" date="2022-12" db="EMBL/GenBank/DDBJ databases">
        <authorList>
            <person name="Petersen C."/>
        </authorList>
    </citation>
    <scope>NUCLEOTIDE SEQUENCE</scope>
    <source>
        <strain evidence="3">IBT 29677</strain>
    </source>
</reference>
<keyword evidence="2" id="KW-0472">Membrane</keyword>
<keyword evidence="2" id="KW-0812">Transmembrane</keyword>
<comment type="caution">
    <text evidence="3">The sequence shown here is derived from an EMBL/GenBank/DDBJ whole genome shotgun (WGS) entry which is preliminary data.</text>
</comment>
<gene>
    <name evidence="3" type="ORF">N7509_002105</name>
</gene>
<protein>
    <submittedName>
        <fullName evidence="3">Uncharacterized protein</fullName>
    </submittedName>
</protein>